<dbReference type="AlphaFoldDB" id="A0A1X6N925"/>
<evidence type="ECO:0000256" key="6">
    <source>
        <dbReference type="SAM" id="MobiDB-lite"/>
    </source>
</evidence>
<proteinExistence type="inferred from homology"/>
<dbReference type="GO" id="GO:0005669">
    <property type="term" value="C:transcription factor TFIID complex"/>
    <property type="evidence" value="ECO:0007669"/>
    <property type="project" value="InterPro"/>
</dbReference>
<dbReference type="InterPro" id="IPR006751">
    <property type="entry name" value="TAFII55_prot_cons_reg"/>
</dbReference>
<evidence type="ECO:0000256" key="1">
    <source>
        <dbReference type="ARBA" id="ARBA00004123"/>
    </source>
</evidence>
<comment type="similarity">
    <text evidence="2">Belongs to the TAF7 family.</text>
</comment>
<feature type="compositionally biased region" description="Acidic residues" evidence="6">
    <location>
        <begin position="1"/>
        <end position="18"/>
    </location>
</feature>
<evidence type="ECO:0000256" key="5">
    <source>
        <dbReference type="ARBA" id="ARBA00023242"/>
    </source>
</evidence>
<dbReference type="PANTHER" id="PTHR12228">
    <property type="entry name" value="TRANSCRIPTION INITIATION FACTOR TFIID 55 KD SUBUNIT-RELATED"/>
    <property type="match status" value="1"/>
</dbReference>
<dbReference type="PANTHER" id="PTHR12228:SF0">
    <property type="entry name" value="TATA-BOX BINDING PROTEIN ASSOCIATED FACTOR 7"/>
    <property type="match status" value="1"/>
</dbReference>
<gene>
    <name evidence="8" type="ORF">POSPLADRAFT_1065100</name>
</gene>
<dbReference type="Proteomes" id="UP000194127">
    <property type="component" value="Unassembled WGS sequence"/>
</dbReference>
<feature type="region of interest" description="Disordered" evidence="6">
    <location>
        <begin position="1"/>
        <end position="86"/>
    </location>
</feature>
<reference evidence="8 9" key="1">
    <citation type="submission" date="2017-04" db="EMBL/GenBank/DDBJ databases">
        <title>Genome Sequence of the Model Brown-Rot Fungus Postia placenta SB12.</title>
        <authorList>
            <consortium name="DOE Joint Genome Institute"/>
            <person name="Gaskell J."/>
            <person name="Kersten P."/>
            <person name="Larrondo L.F."/>
            <person name="Canessa P."/>
            <person name="Martinez D."/>
            <person name="Hibbett D."/>
            <person name="Schmoll M."/>
            <person name="Kubicek C.P."/>
            <person name="Martinez A.T."/>
            <person name="Yadav J."/>
            <person name="Master E."/>
            <person name="Magnuson J.K."/>
            <person name="James T."/>
            <person name="Yaver D."/>
            <person name="Berka R."/>
            <person name="Labutti K."/>
            <person name="Lipzen A."/>
            <person name="Aerts A."/>
            <person name="Barry K."/>
            <person name="Henrissat B."/>
            <person name="Blanchette R."/>
            <person name="Grigoriev I."/>
            <person name="Cullen D."/>
        </authorList>
    </citation>
    <scope>NUCLEOTIDE SEQUENCE [LARGE SCALE GENOMIC DNA]</scope>
    <source>
        <strain evidence="8 9">MAD-698-R-SB12</strain>
    </source>
</reference>
<keyword evidence="5" id="KW-0539">Nucleus</keyword>
<dbReference type="EMBL" id="KZ110593">
    <property type="protein sequence ID" value="OSX65137.1"/>
    <property type="molecule type" value="Genomic_DNA"/>
</dbReference>
<feature type="region of interest" description="Disordered" evidence="6">
    <location>
        <begin position="437"/>
        <end position="481"/>
    </location>
</feature>
<feature type="compositionally biased region" description="Basic and acidic residues" evidence="6">
    <location>
        <begin position="437"/>
        <end position="447"/>
    </location>
</feature>
<keyword evidence="3" id="KW-0805">Transcription regulation</keyword>
<evidence type="ECO:0000256" key="3">
    <source>
        <dbReference type="ARBA" id="ARBA00023015"/>
    </source>
</evidence>
<dbReference type="Pfam" id="PF04658">
    <property type="entry name" value="TAFII55_N"/>
    <property type="match status" value="1"/>
</dbReference>
<comment type="subcellular location">
    <subcellularLocation>
        <location evidence="1">Nucleus</location>
    </subcellularLocation>
</comment>
<dbReference type="GO" id="GO:0016251">
    <property type="term" value="F:RNA polymerase II general transcription initiation factor activity"/>
    <property type="evidence" value="ECO:0007669"/>
    <property type="project" value="TreeGrafter"/>
</dbReference>
<evidence type="ECO:0000256" key="2">
    <source>
        <dbReference type="ARBA" id="ARBA00009368"/>
    </source>
</evidence>
<dbReference type="InterPro" id="IPR037817">
    <property type="entry name" value="TAF7"/>
</dbReference>
<dbReference type="CDD" id="cd08047">
    <property type="entry name" value="TAF7"/>
    <property type="match status" value="1"/>
</dbReference>
<dbReference type="STRING" id="670580.A0A1X6N925"/>
<evidence type="ECO:0000313" key="9">
    <source>
        <dbReference type="Proteomes" id="UP000194127"/>
    </source>
</evidence>
<accession>A0A1X6N925</accession>
<feature type="compositionally biased region" description="Acidic residues" evidence="6">
    <location>
        <begin position="448"/>
        <end position="471"/>
    </location>
</feature>
<organism evidence="8 9">
    <name type="scientific">Postia placenta MAD-698-R-SB12</name>
    <dbReference type="NCBI Taxonomy" id="670580"/>
    <lineage>
        <taxon>Eukaryota</taxon>
        <taxon>Fungi</taxon>
        <taxon>Dikarya</taxon>
        <taxon>Basidiomycota</taxon>
        <taxon>Agaricomycotina</taxon>
        <taxon>Agaricomycetes</taxon>
        <taxon>Polyporales</taxon>
        <taxon>Adustoporiaceae</taxon>
        <taxon>Rhodonia</taxon>
    </lineage>
</organism>
<keyword evidence="9" id="KW-1185">Reference proteome</keyword>
<feature type="region of interest" description="Disordered" evidence="6">
    <location>
        <begin position="281"/>
        <end position="380"/>
    </location>
</feature>
<feature type="compositionally biased region" description="Low complexity" evidence="6">
    <location>
        <begin position="472"/>
        <end position="481"/>
    </location>
</feature>
<name>A0A1X6N925_9APHY</name>
<protein>
    <recommendedName>
        <fullName evidence="7">TAFII55 protein conserved region domain-containing protein</fullName>
    </recommendedName>
</protein>
<feature type="compositionally biased region" description="Acidic residues" evidence="6">
    <location>
        <begin position="318"/>
        <end position="378"/>
    </location>
</feature>
<evidence type="ECO:0000256" key="4">
    <source>
        <dbReference type="ARBA" id="ARBA00023163"/>
    </source>
</evidence>
<dbReference type="OrthoDB" id="153872at2759"/>
<evidence type="ECO:0000313" key="8">
    <source>
        <dbReference type="EMBL" id="OSX65137.1"/>
    </source>
</evidence>
<sequence>MEDDLIVVDDVDDQEEPEAGPSNPNGLKEADQEYRPTRAAAAATRTMTRASSRRSTPPVYGGMDFSETRTTRSAAARNKPQPKLKLKLSEKAAAQAPGMSFLGPYDRELDSDDEDLVFEEQFILRMPPGDDCERLRKIVSSREVGNDVWFKFKDSRRAVFHIGNSNYSAKLVDLPCLIESQKTLDNKQMFKVADICQMLVVEAPMENEDAITNQRNFNVDEFIWPHGITPPLHHARKRRFRKRVNRRTIETVEQEVERLLEEDALASEVKYDVLENVNPDLSDSEYVDKEGPLDAPTPFIGSDIGDAPTPGPDHGDGEAEDEGEDGHDEGEGDIDEELAAELDLALGDEEEEGENEDDDEDDSEEEEDEEDDDDDDEMVQARKLLNEEIRDLEAAVAKKGNEIASSANPLIKRRFEDALKKLQADLDTKLVQREEIKEQQRMKKEGIIAEEDTEGGNEADGEEAEQDDLFGDDAGAGMDMD</sequence>
<feature type="compositionally biased region" description="Low complexity" evidence="6">
    <location>
        <begin position="37"/>
        <end position="58"/>
    </location>
</feature>
<dbReference type="GO" id="GO:0051123">
    <property type="term" value="P:RNA polymerase II preinitiation complex assembly"/>
    <property type="evidence" value="ECO:0007669"/>
    <property type="project" value="TreeGrafter"/>
</dbReference>
<dbReference type="GeneID" id="36326851"/>
<evidence type="ECO:0000259" key="7">
    <source>
        <dbReference type="SMART" id="SM01370"/>
    </source>
</evidence>
<dbReference type="RefSeq" id="XP_024341931.1">
    <property type="nucleotide sequence ID" value="XM_024481901.1"/>
</dbReference>
<feature type="domain" description="TAFII55 protein conserved region" evidence="7">
    <location>
        <begin position="118"/>
        <end position="268"/>
    </location>
</feature>
<dbReference type="SMART" id="SM01370">
    <property type="entry name" value="TAFII55_N"/>
    <property type="match status" value="1"/>
</dbReference>
<keyword evidence="4" id="KW-0804">Transcription</keyword>